<evidence type="ECO:0000256" key="3">
    <source>
        <dbReference type="ARBA" id="ARBA00022692"/>
    </source>
</evidence>
<dbReference type="EMBL" id="ML995498">
    <property type="protein sequence ID" value="KAF2137992.1"/>
    <property type="molecule type" value="Genomic_DNA"/>
</dbReference>
<evidence type="ECO:0000256" key="2">
    <source>
        <dbReference type="ARBA" id="ARBA00009096"/>
    </source>
</evidence>
<sequence>MARSILSRKRDLNVKGRSILFRKRDLLYLIFFCIHLPVMFLVDLTPLYPESMKPVFMMSLRKYYIDTYQDQFFIAPPAWFRMYMWMELLYHAPLCVWAIGALMRNDPKIPLQLLLYACQTGMTTITCIADYLSWKSFSSNQKLRLGALYVPYLALSVFMGVDMLGRLNERLNEHSAKSKKSGKKA</sequence>
<dbReference type="InterPro" id="IPR033118">
    <property type="entry name" value="EXPERA"/>
</dbReference>
<dbReference type="InterPro" id="IPR051987">
    <property type="entry name" value="Sigma-2_receptor-like"/>
</dbReference>
<evidence type="ECO:0000256" key="5">
    <source>
        <dbReference type="ARBA" id="ARBA00022989"/>
    </source>
</evidence>
<evidence type="ECO:0000256" key="1">
    <source>
        <dbReference type="ARBA" id="ARBA00004477"/>
    </source>
</evidence>
<keyword evidence="4 7" id="KW-0256">Endoplasmic reticulum</keyword>
<dbReference type="GO" id="GO:0005789">
    <property type="term" value="C:endoplasmic reticulum membrane"/>
    <property type="evidence" value="ECO:0007669"/>
    <property type="project" value="UniProtKB-SubCell"/>
</dbReference>
<evidence type="ECO:0000256" key="4">
    <source>
        <dbReference type="ARBA" id="ARBA00022824"/>
    </source>
</evidence>
<comment type="subcellular location">
    <subcellularLocation>
        <location evidence="1">Endoplasmic reticulum membrane</location>
        <topology evidence="1">Multi-pass membrane protein</topology>
    </subcellularLocation>
</comment>
<evidence type="ECO:0000313" key="9">
    <source>
        <dbReference type="EMBL" id="KAF2137992.1"/>
    </source>
</evidence>
<dbReference type="InterPro" id="IPR016964">
    <property type="entry name" value="Sigma2_recept"/>
</dbReference>
<proteinExistence type="inferred from homology"/>
<keyword evidence="3 7" id="KW-0812">Transmembrane</keyword>
<feature type="transmembrane region" description="Helical" evidence="7">
    <location>
        <begin position="26"/>
        <end position="48"/>
    </location>
</feature>
<dbReference type="PROSITE" id="PS51751">
    <property type="entry name" value="EXPERA"/>
    <property type="match status" value="1"/>
</dbReference>
<feature type="transmembrane region" description="Helical" evidence="7">
    <location>
        <begin position="146"/>
        <end position="165"/>
    </location>
</feature>
<feature type="transmembrane region" description="Helical" evidence="7">
    <location>
        <begin position="114"/>
        <end position="134"/>
    </location>
</feature>
<name>A0A6A6B1B2_9PEZI</name>
<accession>A0A6A6B1B2</accession>
<keyword evidence="6 7" id="KW-0472">Membrane</keyword>
<dbReference type="PANTHER" id="PTHR31204">
    <property type="entry name" value="SIGMA INTRACELLULAR RECEPTOR 2"/>
    <property type="match status" value="1"/>
</dbReference>
<evidence type="ECO:0000259" key="8">
    <source>
        <dbReference type="PROSITE" id="PS51751"/>
    </source>
</evidence>
<dbReference type="PANTHER" id="PTHR31204:SF1">
    <property type="entry name" value="SIGMA INTRACELLULAR RECEPTOR 2"/>
    <property type="match status" value="1"/>
</dbReference>
<reference evidence="9" key="1">
    <citation type="journal article" date="2020" name="Stud. Mycol.">
        <title>101 Dothideomycetes genomes: a test case for predicting lifestyles and emergence of pathogens.</title>
        <authorList>
            <person name="Haridas S."/>
            <person name="Albert R."/>
            <person name="Binder M."/>
            <person name="Bloem J."/>
            <person name="Labutti K."/>
            <person name="Salamov A."/>
            <person name="Andreopoulos B."/>
            <person name="Baker S."/>
            <person name="Barry K."/>
            <person name="Bills G."/>
            <person name="Bluhm B."/>
            <person name="Cannon C."/>
            <person name="Castanera R."/>
            <person name="Culley D."/>
            <person name="Daum C."/>
            <person name="Ezra D."/>
            <person name="Gonzalez J."/>
            <person name="Henrissat B."/>
            <person name="Kuo A."/>
            <person name="Liang C."/>
            <person name="Lipzen A."/>
            <person name="Lutzoni F."/>
            <person name="Magnuson J."/>
            <person name="Mondo S."/>
            <person name="Nolan M."/>
            <person name="Ohm R."/>
            <person name="Pangilinan J."/>
            <person name="Park H.-J."/>
            <person name="Ramirez L."/>
            <person name="Alfaro M."/>
            <person name="Sun H."/>
            <person name="Tritt A."/>
            <person name="Yoshinaga Y."/>
            <person name="Zwiers L.-H."/>
            <person name="Turgeon B."/>
            <person name="Goodwin S."/>
            <person name="Spatafora J."/>
            <person name="Crous P."/>
            <person name="Grigoriev I."/>
        </authorList>
    </citation>
    <scope>NUCLEOTIDE SEQUENCE</scope>
    <source>
        <strain evidence="9">CBS 121167</strain>
    </source>
</reference>
<dbReference type="OrthoDB" id="433124at2759"/>
<dbReference type="Pfam" id="PF05241">
    <property type="entry name" value="EBP"/>
    <property type="match status" value="1"/>
</dbReference>
<dbReference type="AlphaFoldDB" id="A0A6A6B1B2"/>
<feature type="domain" description="EXPERA" evidence="8">
    <location>
        <begin position="24"/>
        <end position="160"/>
    </location>
</feature>
<dbReference type="RefSeq" id="XP_033393705.1">
    <property type="nucleotide sequence ID" value="XM_033538411.1"/>
</dbReference>
<organism evidence="9 10">
    <name type="scientific">Aplosporella prunicola CBS 121167</name>
    <dbReference type="NCBI Taxonomy" id="1176127"/>
    <lineage>
        <taxon>Eukaryota</taxon>
        <taxon>Fungi</taxon>
        <taxon>Dikarya</taxon>
        <taxon>Ascomycota</taxon>
        <taxon>Pezizomycotina</taxon>
        <taxon>Dothideomycetes</taxon>
        <taxon>Dothideomycetes incertae sedis</taxon>
        <taxon>Botryosphaeriales</taxon>
        <taxon>Aplosporellaceae</taxon>
        <taxon>Aplosporella</taxon>
    </lineage>
</organism>
<keyword evidence="5 7" id="KW-1133">Transmembrane helix</keyword>
<keyword evidence="10" id="KW-1185">Reference proteome</keyword>
<dbReference type="Proteomes" id="UP000799438">
    <property type="component" value="Unassembled WGS sequence"/>
</dbReference>
<feature type="transmembrane region" description="Helical" evidence="7">
    <location>
        <begin position="82"/>
        <end position="102"/>
    </location>
</feature>
<evidence type="ECO:0000256" key="7">
    <source>
        <dbReference type="PIRNR" id="PIRNR031032"/>
    </source>
</evidence>
<comment type="similarity">
    <text evidence="2">Belongs to the TMEM97/sigma-2 receptor family.</text>
</comment>
<evidence type="ECO:0000256" key="6">
    <source>
        <dbReference type="ARBA" id="ARBA00023136"/>
    </source>
</evidence>
<dbReference type="GeneID" id="54295907"/>
<protein>
    <recommendedName>
        <fullName evidence="7">Efficient mitochondria targeting-associated protein 19</fullName>
    </recommendedName>
</protein>
<evidence type="ECO:0000313" key="10">
    <source>
        <dbReference type="Proteomes" id="UP000799438"/>
    </source>
</evidence>
<gene>
    <name evidence="9" type="ORF">K452DRAFT_256741</name>
</gene>
<dbReference type="PIRSF" id="PIRSF031032">
    <property type="entry name" value="TMP_97_prd"/>
    <property type="match status" value="1"/>
</dbReference>